<proteinExistence type="predicted"/>
<name>A0AA38RFF1_9PEZI</name>
<reference evidence="2" key="1">
    <citation type="submission" date="2022-07" db="EMBL/GenBank/DDBJ databases">
        <title>Fungi with potential for degradation of polypropylene.</title>
        <authorList>
            <person name="Gostincar C."/>
        </authorList>
    </citation>
    <scope>NUCLEOTIDE SEQUENCE</scope>
    <source>
        <strain evidence="2">EXF-13287</strain>
    </source>
</reference>
<organism evidence="2 3">
    <name type="scientific">Coniochaeta hoffmannii</name>
    <dbReference type="NCBI Taxonomy" id="91930"/>
    <lineage>
        <taxon>Eukaryota</taxon>
        <taxon>Fungi</taxon>
        <taxon>Dikarya</taxon>
        <taxon>Ascomycota</taxon>
        <taxon>Pezizomycotina</taxon>
        <taxon>Sordariomycetes</taxon>
        <taxon>Sordariomycetidae</taxon>
        <taxon>Coniochaetales</taxon>
        <taxon>Coniochaetaceae</taxon>
        <taxon>Coniochaeta</taxon>
    </lineage>
</organism>
<feature type="region of interest" description="Disordered" evidence="1">
    <location>
        <begin position="93"/>
        <end position="132"/>
    </location>
</feature>
<evidence type="ECO:0000313" key="3">
    <source>
        <dbReference type="Proteomes" id="UP001174691"/>
    </source>
</evidence>
<feature type="compositionally biased region" description="Polar residues" evidence="1">
    <location>
        <begin position="43"/>
        <end position="52"/>
    </location>
</feature>
<feature type="region of interest" description="Disordered" evidence="1">
    <location>
        <begin position="22"/>
        <end position="62"/>
    </location>
</feature>
<dbReference type="AlphaFoldDB" id="A0AA38RFF1"/>
<evidence type="ECO:0000313" key="2">
    <source>
        <dbReference type="EMBL" id="KAJ9148796.1"/>
    </source>
</evidence>
<protein>
    <submittedName>
        <fullName evidence="2">Uncharacterized protein</fullName>
    </submittedName>
</protein>
<sequence length="147" mass="16438">MPGLRNERNQPRHVRVRIRLAPQRSAVETKPPSFGELGPDASQVITTGITTPDRTRLPRQGGRMLGNYEQSITYFELLQPYFSKYGAQMGLALEPGHSPDNNHSGAAVKARDGQDGHLTREQDPALRRRSNKILAVVKRSTQHICFP</sequence>
<accession>A0AA38RFF1</accession>
<feature type="compositionally biased region" description="Basic and acidic residues" evidence="1">
    <location>
        <begin position="109"/>
        <end position="126"/>
    </location>
</feature>
<keyword evidence="3" id="KW-1185">Reference proteome</keyword>
<comment type="caution">
    <text evidence="2">The sequence shown here is derived from an EMBL/GenBank/DDBJ whole genome shotgun (WGS) entry which is preliminary data.</text>
</comment>
<dbReference type="EMBL" id="JANBVN010000084">
    <property type="protein sequence ID" value="KAJ9148796.1"/>
    <property type="molecule type" value="Genomic_DNA"/>
</dbReference>
<evidence type="ECO:0000256" key="1">
    <source>
        <dbReference type="SAM" id="MobiDB-lite"/>
    </source>
</evidence>
<dbReference type="Proteomes" id="UP001174691">
    <property type="component" value="Unassembled WGS sequence"/>
</dbReference>
<gene>
    <name evidence="2" type="ORF">NKR19_g5834</name>
</gene>